<dbReference type="PROSITE" id="PS50088">
    <property type="entry name" value="ANK_REPEAT"/>
    <property type="match status" value="10"/>
</dbReference>
<feature type="compositionally biased region" description="Polar residues" evidence="4">
    <location>
        <begin position="1196"/>
        <end position="1211"/>
    </location>
</feature>
<evidence type="ECO:0000256" key="1">
    <source>
        <dbReference type="ARBA" id="ARBA00022737"/>
    </source>
</evidence>
<dbReference type="SMART" id="SM00248">
    <property type="entry name" value="ANK"/>
    <property type="match status" value="20"/>
</dbReference>
<feature type="repeat" description="ANK" evidence="3">
    <location>
        <begin position="750"/>
        <end position="782"/>
    </location>
</feature>
<feature type="compositionally biased region" description="Basic and acidic residues" evidence="4">
    <location>
        <begin position="1293"/>
        <end position="1304"/>
    </location>
</feature>
<organism evidence="5 6">
    <name type="scientific">Elysia crispata</name>
    <name type="common">lettuce slug</name>
    <dbReference type="NCBI Taxonomy" id="231223"/>
    <lineage>
        <taxon>Eukaryota</taxon>
        <taxon>Metazoa</taxon>
        <taxon>Spiralia</taxon>
        <taxon>Lophotrochozoa</taxon>
        <taxon>Mollusca</taxon>
        <taxon>Gastropoda</taxon>
        <taxon>Heterobranchia</taxon>
        <taxon>Euthyneura</taxon>
        <taxon>Panpulmonata</taxon>
        <taxon>Sacoglossa</taxon>
        <taxon>Placobranchoidea</taxon>
        <taxon>Plakobranchidae</taxon>
        <taxon>Elysia</taxon>
    </lineage>
</organism>
<sequence>MTLPTKENIEPAANDKSLLFPGESELRNRLNLIFAARRGNVADVKEFMSQAYKKGWLMFGTSPLVAAMRAGKLTTVKTLIELGVQLDESLYQGRTALSLAVAEDLVNFARLLIDAGAQVNVQDDFGVTPLMLATNKDRDRIVELLLSQVECVVDQVDYTGKSALSYAAISGNVKIAKMLLDAGANPNLADHQGKTVLMFAAMACCSPLIEILIKFKVKVDLRNCKDFSALMLCAERHHETDVAACIKPLVEAGADLNSQNKWQESVLMLACGAGQLRIVEFLTSRGADLNVKNIWGETPLMYAAERGHYEVVDLLLKRGSHVNESDERGETALMHAVISLLSITIEPPLQCIPKVKQICNDIYACRSIGENADFTEVVSMLLNAESDVRATNFCGQTALMMAAMHGRTKLMKVILEESKANTKSSSSIINMACNHKFTALTYAALGGHLSVIKLLLKYEAFVHYRPEEVGQAINMAVICDYPEIVDLLLSAKLIQGMLSWKHLDQSLTNACKRGKKECVKSLLDYQSHSQRLFSRKKSYFLIPVKHGHPDIVYLFDKVYFKTTAVLVAFNVGNIRCLELIHMATIQSNSKHLKLWKMSDHLDSTLYSAPQNDEAFGESKTSWRHLLDAVACGDGDKVRRLLHYDPSLVNKSTATGLTALAYACIHGHEDVVGELLAKGARQDKTDITGCSPIMFAARFGHTSCVQLLLDVSCSVKQARISSCNALLLASEFGHEEIVQFLLTAGIKVSKRQEKALHVAAKKSQKKVMEILVEAGFDINQPNEFGRTPLMVSACHGDEGSMGLLLKKGADADISDIEGRTALSLAAECGKISLVKLLLHDGSSALKADKYGALPIWYAAKNGYPDVVEELLEHNISMPHRPDLLCYELDSPRSSIKTPRALKNTPKKLLAMVNNVCKTDGTTPLMHMCQYGFYHTVARLCREGAITDIVNCLGQTALHVAALHGRVKVCNVLLAYGANANVHDKKGKTPHLLALSCGHLKLLPVLEHGTTGTSEDTHGERPFECSVENSASGSKWVSFKSRFRSSLRRRSLAQHSIRRTQFAARQGSVQVNAFGSLEAGIASLVPENMKSSSPEQKNDLKRSNQESEGNTCVHGFAEASKDASAVRQLEEFEDKSEMVRKSLFCMCPSLLDSDFDSNPFDCESSSSAISLDNLVEGFPNRDGRMNVERERLAGSKKAMSQETLQLKTTSGRVQASQSGDQASDQSVLHLQNTTQRSVGQGKEMEDTLQQERNIQGYQQTRHEDKQQALQQPKKVRSFSELSQRDAAQQLWALEPPDRSTEERSDTKNSTLILTDTHNKNNCSRDVDDPNLDIESMAKTTIHAAVNQCLQQLPKGIVQNLTKRATSCHTSAAATIQHGACSCGGHGLTVNLNQVLHIKSQVKKKKSFHPKNLRISRAKYLTTGKYGRIQFDPRIGASKCATKVASSSSDDCNGSEVDDDNDESCDEFETATDTTESDED</sequence>
<feature type="repeat" description="ANK" evidence="3">
    <location>
        <begin position="654"/>
        <end position="686"/>
    </location>
</feature>
<evidence type="ECO:0000313" key="6">
    <source>
        <dbReference type="Proteomes" id="UP001283361"/>
    </source>
</evidence>
<feature type="repeat" description="ANK" evidence="3">
    <location>
        <begin position="295"/>
        <end position="327"/>
    </location>
</feature>
<feature type="repeat" description="ANK" evidence="3">
    <location>
        <begin position="92"/>
        <end position="124"/>
    </location>
</feature>
<dbReference type="Pfam" id="PF12796">
    <property type="entry name" value="Ank_2"/>
    <property type="match status" value="6"/>
</dbReference>
<feature type="compositionally biased region" description="Basic and acidic residues" evidence="4">
    <location>
        <begin position="1094"/>
        <end position="1103"/>
    </location>
</feature>
<keyword evidence="6" id="KW-1185">Reference proteome</keyword>
<feature type="repeat" description="ANK" evidence="3">
    <location>
        <begin position="951"/>
        <end position="983"/>
    </location>
</feature>
<reference evidence="5" key="1">
    <citation type="journal article" date="2023" name="G3 (Bethesda)">
        <title>A reference genome for the long-term kleptoplast-retaining sea slug Elysia crispata morphotype clarki.</title>
        <authorList>
            <person name="Eastman K.E."/>
            <person name="Pendleton A.L."/>
            <person name="Shaikh M.A."/>
            <person name="Suttiyut T."/>
            <person name="Ogas R."/>
            <person name="Tomko P."/>
            <person name="Gavelis G."/>
            <person name="Widhalm J.R."/>
            <person name="Wisecaver J.H."/>
        </authorList>
    </citation>
    <scope>NUCLEOTIDE SEQUENCE</scope>
    <source>
        <strain evidence="5">ECLA1</strain>
    </source>
</reference>
<evidence type="ECO:0000256" key="2">
    <source>
        <dbReference type="ARBA" id="ARBA00023043"/>
    </source>
</evidence>
<protein>
    <submittedName>
        <fullName evidence="5">Uncharacterized protein</fullName>
    </submittedName>
</protein>
<evidence type="ECO:0000313" key="5">
    <source>
        <dbReference type="EMBL" id="KAK3732790.1"/>
    </source>
</evidence>
<comment type="caution">
    <text evidence="5">The sequence shown here is derived from an EMBL/GenBank/DDBJ whole genome shotgun (WGS) entry which is preliminary data.</text>
</comment>
<dbReference type="SUPFAM" id="SSF48403">
    <property type="entry name" value="Ankyrin repeat"/>
    <property type="match status" value="3"/>
</dbReference>
<dbReference type="InterPro" id="IPR002110">
    <property type="entry name" value="Ankyrin_rpt"/>
</dbReference>
<feature type="region of interest" description="Disordered" evidence="4">
    <location>
        <begin position="1189"/>
        <end position="1226"/>
    </location>
</feature>
<feature type="region of interest" description="Disordered" evidence="4">
    <location>
        <begin position="1442"/>
        <end position="1477"/>
    </location>
</feature>
<feature type="compositionally biased region" description="Low complexity" evidence="4">
    <location>
        <begin position="1212"/>
        <end position="1224"/>
    </location>
</feature>
<feature type="compositionally biased region" description="Acidic residues" evidence="4">
    <location>
        <begin position="1453"/>
        <end position="1477"/>
    </location>
</feature>
<dbReference type="PANTHER" id="PTHR24126">
    <property type="entry name" value="ANKYRIN REPEAT, PH AND SEC7 DOMAIN CONTAINING PROTEIN SECG-RELATED"/>
    <property type="match status" value="1"/>
</dbReference>
<feature type="repeat" description="ANK" evidence="3">
    <location>
        <begin position="720"/>
        <end position="752"/>
    </location>
</feature>
<proteinExistence type="predicted"/>
<evidence type="ECO:0000256" key="4">
    <source>
        <dbReference type="SAM" id="MobiDB-lite"/>
    </source>
</evidence>
<feature type="repeat" description="ANK" evidence="3">
    <location>
        <begin position="159"/>
        <end position="191"/>
    </location>
</feature>
<feature type="region of interest" description="Disordered" evidence="4">
    <location>
        <begin position="1256"/>
        <end position="1307"/>
    </location>
</feature>
<name>A0AAE0Y4S2_9GAST</name>
<keyword evidence="2 3" id="KW-0040">ANK repeat</keyword>
<dbReference type="InterPro" id="IPR036770">
    <property type="entry name" value="Ankyrin_rpt-contain_sf"/>
</dbReference>
<feature type="repeat" description="ANK" evidence="3">
    <location>
        <begin position="783"/>
        <end position="815"/>
    </location>
</feature>
<feature type="repeat" description="ANK" evidence="3">
    <location>
        <begin position="816"/>
        <end position="848"/>
    </location>
</feature>
<dbReference type="Proteomes" id="UP001283361">
    <property type="component" value="Unassembled WGS sequence"/>
</dbReference>
<accession>A0AAE0Y4S2</accession>
<gene>
    <name evidence="5" type="ORF">RRG08_041099</name>
</gene>
<evidence type="ECO:0000256" key="3">
    <source>
        <dbReference type="PROSITE-ProRule" id="PRU00023"/>
    </source>
</evidence>
<dbReference type="Gene3D" id="1.25.40.20">
    <property type="entry name" value="Ankyrin repeat-containing domain"/>
    <property type="match status" value="6"/>
</dbReference>
<feature type="region of interest" description="Disordered" evidence="4">
    <location>
        <begin position="1084"/>
        <end position="1107"/>
    </location>
</feature>
<dbReference type="PRINTS" id="PR01415">
    <property type="entry name" value="ANKYRIN"/>
</dbReference>
<feature type="repeat" description="ANK" evidence="3">
    <location>
        <begin position="262"/>
        <end position="294"/>
    </location>
</feature>
<dbReference type="PROSITE" id="PS50297">
    <property type="entry name" value="ANK_REP_REGION"/>
    <property type="match status" value="9"/>
</dbReference>
<dbReference type="EMBL" id="JAWDGP010006933">
    <property type="protein sequence ID" value="KAK3732790.1"/>
    <property type="molecule type" value="Genomic_DNA"/>
</dbReference>
<keyword evidence="1" id="KW-0677">Repeat</keyword>